<feature type="domain" description="PTHB1 hairpin" evidence="2">
    <location>
        <begin position="8"/>
        <end position="92"/>
    </location>
</feature>
<feature type="compositionally biased region" description="Polar residues" evidence="1">
    <location>
        <begin position="185"/>
        <end position="195"/>
    </location>
</feature>
<evidence type="ECO:0000259" key="2">
    <source>
        <dbReference type="Pfam" id="PF23338"/>
    </source>
</evidence>
<dbReference type="GO" id="GO:0060271">
    <property type="term" value="P:cilium assembly"/>
    <property type="evidence" value="ECO:0007669"/>
    <property type="project" value="TreeGrafter"/>
</dbReference>
<name>A0A7R9DBS6_TIMCR</name>
<dbReference type="AlphaFoldDB" id="A0A7R9DBS6"/>
<dbReference type="InterPro" id="IPR055364">
    <property type="entry name" value="PTHB1_CtH_dom"/>
</dbReference>
<dbReference type="PANTHER" id="PTHR20991:SF0">
    <property type="entry name" value="PROTEIN PTHB1"/>
    <property type="match status" value="1"/>
</dbReference>
<gene>
    <name evidence="4" type="ORF">TCEB3V08_LOCUS11061</name>
</gene>
<organism evidence="4">
    <name type="scientific">Timema cristinae</name>
    <name type="common">Walking stick</name>
    <dbReference type="NCBI Taxonomy" id="61476"/>
    <lineage>
        <taxon>Eukaryota</taxon>
        <taxon>Metazoa</taxon>
        <taxon>Ecdysozoa</taxon>
        <taxon>Arthropoda</taxon>
        <taxon>Hexapoda</taxon>
        <taxon>Insecta</taxon>
        <taxon>Pterygota</taxon>
        <taxon>Neoptera</taxon>
        <taxon>Polyneoptera</taxon>
        <taxon>Phasmatodea</taxon>
        <taxon>Timematodea</taxon>
        <taxon>Timematoidea</taxon>
        <taxon>Timematidae</taxon>
        <taxon>Timema</taxon>
    </lineage>
</organism>
<sequence length="311" mass="34243">MDVQKTSVKITSYQDELGLRATQYRAIQRRLLTKFKDKTPSPISHLGTLLATTHGLILETADQFEQSMQGLQQASCQLTCTCQLIILLLKMMDTASSEDFSDLEAALSSSVHDFHEQGWEDVTDAALCFLLRTSLAKSHKEKQRVTNSTVEAMKDTTKLKKHVSSAIDRLSKSTNILERKAGTDDFSNVSHSSHPPKTVSPIPEGLEVPTADSGNDTEITLPVSSRFTERKASGTSRGRSALLHDRKAKMLASNILDPDKINTEKMGVVSSQVETEQLTSAECEVVRTLAGIKGVIESPPDIFPPIEDEDW</sequence>
<feature type="domain" description="PTHB1 C-terminal helix bundle" evidence="3">
    <location>
        <begin position="97"/>
        <end position="170"/>
    </location>
</feature>
<evidence type="ECO:0000259" key="3">
    <source>
        <dbReference type="Pfam" id="PF23339"/>
    </source>
</evidence>
<protein>
    <submittedName>
        <fullName evidence="4">Uncharacterized protein</fullName>
    </submittedName>
</protein>
<dbReference type="PANTHER" id="PTHR20991">
    <property type="entry name" value="PARATHYROID HORMONE-RESPONSIVE B1 GENE"/>
    <property type="match status" value="1"/>
</dbReference>
<dbReference type="InterPro" id="IPR026511">
    <property type="entry name" value="PTHB1"/>
</dbReference>
<feature type="region of interest" description="Disordered" evidence="1">
    <location>
        <begin position="181"/>
        <end position="240"/>
    </location>
</feature>
<dbReference type="GO" id="GO:0016020">
    <property type="term" value="C:membrane"/>
    <property type="evidence" value="ECO:0007669"/>
    <property type="project" value="TreeGrafter"/>
</dbReference>
<feature type="compositionally biased region" description="Polar residues" evidence="1">
    <location>
        <begin position="212"/>
        <end position="226"/>
    </location>
</feature>
<dbReference type="Pfam" id="PF23338">
    <property type="entry name" value="PTHB1_hp"/>
    <property type="match status" value="1"/>
</dbReference>
<dbReference type="InterPro" id="IPR055363">
    <property type="entry name" value="PTHB1_hp_dom"/>
</dbReference>
<dbReference type="GO" id="GO:0034464">
    <property type="term" value="C:BBSome"/>
    <property type="evidence" value="ECO:0007669"/>
    <property type="project" value="InterPro"/>
</dbReference>
<accession>A0A7R9DBS6</accession>
<dbReference type="EMBL" id="OC322397">
    <property type="protein sequence ID" value="CAD7411732.1"/>
    <property type="molecule type" value="Genomic_DNA"/>
</dbReference>
<proteinExistence type="predicted"/>
<reference evidence="4" key="1">
    <citation type="submission" date="2020-11" db="EMBL/GenBank/DDBJ databases">
        <authorList>
            <person name="Tran Van P."/>
        </authorList>
    </citation>
    <scope>NUCLEOTIDE SEQUENCE</scope>
</reference>
<dbReference type="Pfam" id="PF23339">
    <property type="entry name" value="PTHB1_CtH"/>
    <property type="match status" value="1"/>
</dbReference>
<evidence type="ECO:0000313" key="4">
    <source>
        <dbReference type="EMBL" id="CAD7411732.1"/>
    </source>
</evidence>
<evidence type="ECO:0000256" key="1">
    <source>
        <dbReference type="SAM" id="MobiDB-lite"/>
    </source>
</evidence>